<keyword evidence="1" id="KW-1133">Transmembrane helix</keyword>
<feature type="transmembrane region" description="Helical" evidence="1">
    <location>
        <begin position="216"/>
        <end position="234"/>
    </location>
</feature>
<keyword evidence="1" id="KW-0472">Membrane</keyword>
<feature type="transmembrane region" description="Helical" evidence="1">
    <location>
        <begin position="432"/>
        <end position="453"/>
    </location>
</feature>
<feature type="transmembrane region" description="Helical" evidence="1">
    <location>
        <begin position="88"/>
        <end position="108"/>
    </location>
</feature>
<evidence type="ECO:0000256" key="1">
    <source>
        <dbReference type="SAM" id="Phobius"/>
    </source>
</evidence>
<feature type="transmembrane region" description="Helical" evidence="1">
    <location>
        <begin position="408"/>
        <end position="426"/>
    </location>
</feature>
<feature type="transmembrane region" description="Helical" evidence="1">
    <location>
        <begin position="460"/>
        <end position="480"/>
    </location>
</feature>
<keyword evidence="1" id="KW-0812">Transmembrane</keyword>
<dbReference type="EMBL" id="BONF01000032">
    <property type="protein sequence ID" value="GIF83951.1"/>
    <property type="molecule type" value="Genomic_DNA"/>
</dbReference>
<proteinExistence type="predicted"/>
<protein>
    <submittedName>
        <fullName evidence="2">Uncharacterized protein</fullName>
    </submittedName>
</protein>
<feature type="transmembrane region" description="Helical" evidence="1">
    <location>
        <begin position="194"/>
        <end position="210"/>
    </location>
</feature>
<comment type="caution">
    <text evidence="2">The sequence shown here is derived from an EMBL/GenBank/DDBJ whole genome shotgun (WGS) entry which is preliminary data.</text>
</comment>
<feature type="transmembrane region" description="Helical" evidence="1">
    <location>
        <begin position="323"/>
        <end position="343"/>
    </location>
</feature>
<name>A0A8J3NLI2_9ACTN</name>
<evidence type="ECO:0000313" key="3">
    <source>
        <dbReference type="Proteomes" id="UP000601223"/>
    </source>
</evidence>
<sequence length="619" mass="66351">MSAGTAHPAAARPRRLAAWGEAALSAAWWAAPAVALLLGLHALRLSDAAEIGSLGLVTALRPEFCGALALLTISFFSGVLHPRPAPGVLLAAHVVVLAVLLFGAATIIEPLPRFISGWLHVGFADYVARTGETLPHLDARFNWPGFFTLAAMATRAAGMPDALPLLGWTPVVLNLLYGAIVFRLARAVSPEPRTAWLALWLFLPANWVGQDYFGPQGLNYAFYLILLTVLVVWFRPSPADRTRRGLDVSPRLARLRDALRLPAAPLLHEPEPARLGRGSAAGLMAAVLVIFTASTASHQLTPVAIVAAVAALALARRCTARSLPVLLGVILVAYISYLTVPYWSGHLEAMFGSVGNVTGTISSGAVQRVRGDDGHRAVVLVRLGFTVAVWLLAAAGAWRRLRAGRGDLAMLALAGAPFAVLALQSYGGEAILRVYAFSLPFMVVLLAALFAPARHARSRVVAAVAAGAVSAAFTAAFFVARYGNESFEQVRPNDVLAVDWLYAHAPPGATLVAVTSNVPWRSRHIERYAYRPLGLDLGPSTLPAIEQEMRRDAEGAYLVLSRGQYVFAESYLGMPAGWGEQLELQVRRSGRFRLVYANPDASIYVLLPASKVETDDKDR</sequence>
<feature type="transmembrane region" description="Helical" evidence="1">
    <location>
        <begin position="54"/>
        <end position="76"/>
    </location>
</feature>
<dbReference type="RefSeq" id="WP_203751467.1">
    <property type="nucleotide sequence ID" value="NZ_BONF01000032.1"/>
</dbReference>
<feature type="transmembrane region" description="Helical" evidence="1">
    <location>
        <begin position="22"/>
        <end position="42"/>
    </location>
</feature>
<feature type="transmembrane region" description="Helical" evidence="1">
    <location>
        <begin position="377"/>
        <end position="396"/>
    </location>
</feature>
<gene>
    <name evidence="2" type="ORF">Cba03nite_53000</name>
</gene>
<reference evidence="2 3" key="1">
    <citation type="submission" date="2021-01" db="EMBL/GenBank/DDBJ databases">
        <title>Whole genome shotgun sequence of Catellatospora bangladeshensis NBRC 107357.</title>
        <authorList>
            <person name="Komaki H."/>
            <person name="Tamura T."/>
        </authorList>
    </citation>
    <scope>NUCLEOTIDE SEQUENCE [LARGE SCALE GENOMIC DNA]</scope>
    <source>
        <strain evidence="2 3">NBRC 107357</strain>
    </source>
</reference>
<accession>A0A8J3NLI2</accession>
<dbReference type="AlphaFoldDB" id="A0A8J3NLI2"/>
<dbReference type="Proteomes" id="UP000601223">
    <property type="component" value="Unassembled WGS sequence"/>
</dbReference>
<organism evidence="2 3">
    <name type="scientific">Catellatospora bangladeshensis</name>
    <dbReference type="NCBI Taxonomy" id="310355"/>
    <lineage>
        <taxon>Bacteria</taxon>
        <taxon>Bacillati</taxon>
        <taxon>Actinomycetota</taxon>
        <taxon>Actinomycetes</taxon>
        <taxon>Micromonosporales</taxon>
        <taxon>Micromonosporaceae</taxon>
        <taxon>Catellatospora</taxon>
    </lineage>
</organism>
<keyword evidence="3" id="KW-1185">Reference proteome</keyword>
<feature type="transmembrane region" description="Helical" evidence="1">
    <location>
        <begin position="162"/>
        <end position="182"/>
    </location>
</feature>
<evidence type="ECO:0000313" key="2">
    <source>
        <dbReference type="EMBL" id="GIF83951.1"/>
    </source>
</evidence>